<dbReference type="Pfam" id="PF13416">
    <property type="entry name" value="SBP_bac_8"/>
    <property type="match status" value="1"/>
</dbReference>
<protein>
    <submittedName>
        <fullName evidence="4">Extracellular solute-binding protein family 1</fullName>
    </submittedName>
</protein>
<gene>
    <name evidence="4" type="ORF">U27_00215</name>
</gene>
<dbReference type="HOGENOM" id="CLU_031285_10_0_0"/>
<dbReference type="GO" id="GO:1901982">
    <property type="term" value="F:maltose binding"/>
    <property type="evidence" value="ECO:0007669"/>
    <property type="project" value="TreeGrafter"/>
</dbReference>
<evidence type="ECO:0000256" key="1">
    <source>
        <dbReference type="ARBA" id="ARBA00008520"/>
    </source>
</evidence>
<dbReference type="STRING" id="1499967.U27_00215"/>
<dbReference type="SUPFAM" id="SSF53850">
    <property type="entry name" value="Periplasmic binding protein-like II"/>
    <property type="match status" value="1"/>
</dbReference>
<keyword evidence="2" id="KW-0813">Transport</keyword>
<dbReference type="Proteomes" id="UP000030661">
    <property type="component" value="Unassembled WGS sequence"/>
</dbReference>
<dbReference type="GO" id="GO:0042956">
    <property type="term" value="P:maltodextrin transmembrane transport"/>
    <property type="evidence" value="ECO:0007669"/>
    <property type="project" value="TreeGrafter"/>
</dbReference>
<comment type="similarity">
    <text evidence="1">Belongs to the bacterial solute-binding protein 1 family.</text>
</comment>
<sequence>MGIDRRGAMYKHTLKSKQKLSSNVYSMEEEYMKIRGKKIVITLVALSMVFGMMLQPAAAQVKITMWSLFSGGEGYIMSDLIARFNAEHPDIVIEEQLIEWAQYYNKLLTGLLSGEAPDIGIMHLAVLPDYASRGVLSPIEGMIPADFTDKFLANIIEKAYYDGHLFAVPIDTHPMVMYYNKKTIKEAGLVDAKGDVLVPKTWDELMEYAKKVKEATGKWGFTAENTNTGAMVAERLWIALYSQFGAAFLDPATGKLAVDVEKAAKAYETIASIYQAEVGPAPIDYAEGETLFVNGGTAYHLNGVWAMAVYPETEGLEFGVTSLPALEGSKPYTWGDSHSFVFPKKGDDAKLKAALTFAQWFSEHTMEWAKAGHLPVNKAVMESEEFMNLPMRKDYVAVGATAILAPSVKGWSQIREEMWEIGQRVVLGELTPQAAAEELKQKIEELSE</sequence>
<name>A0A081C6W9_VECG1</name>
<reference evidence="4" key="1">
    <citation type="journal article" date="2015" name="PeerJ">
        <title>First genomic representation of candidate bacterial phylum KSB3 points to enhanced environmental sensing as a trigger of wastewater bulking.</title>
        <authorList>
            <person name="Sekiguchi Y."/>
            <person name="Ohashi A."/>
            <person name="Parks D.H."/>
            <person name="Yamauchi T."/>
            <person name="Tyson G.W."/>
            <person name="Hugenholtz P."/>
        </authorList>
    </citation>
    <scope>NUCLEOTIDE SEQUENCE [LARGE SCALE GENOMIC DNA]</scope>
</reference>
<dbReference type="EMBL" id="DF820472">
    <property type="protein sequence ID" value="GAK60324.1"/>
    <property type="molecule type" value="Genomic_DNA"/>
</dbReference>
<dbReference type="GO" id="GO:0055052">
    <property type="term" value="C:ATP-binding cassette (ABC) transporter complex, substrate-binding subunit-containing"/>
    <property type="evidence" value="ECO:0007669"/>
    <property type="project" value="TreeGrafter"/>
</dbReference>
<organism evidence="4">
    <name type="scientific">Vecturithrix granuli</name>
    <dbReference type="NCBI Taxonomy" id="1499967"/>
    <lineage>
        <taxon>Bacteria</taxon>
        <taxon>Candidatus Moduliflexota</taxon>
        <taxon>Candidatus Vecturitrichia</taxon>
        <taxon>Candidatus Vecturitrichales</taxon>
        <taxon>Candidatus Vecturitrichaceae</taxon>
        <taxon>Candidatus Vecturithrix</taxon>
    </lineage>
</organism>
<keyword evidence="3" id="KW-0732">Signal</keyword>
<dbReference type="eggNOG" id="COG1653">
    <property type="taxonomic scope" value="Bacteria"/>
</dbReference>
<evidence type="ECO:0000313" key="5">
    <source>
        <dbReference type="Proteomes" id="UP000030661"/>
    </source>
</evidence>
<proteinExistence type="inferred from homology"/>
<evidence type="ECO:0000256" key="3">
    <source>
        <dbReference type="ARBA" id="ARBA00022729"/>
    </source>
</evidence>
<accession>A0A081C6W9</accession>
<dbReference type="PANTHER" id="PTHR30061:SF50">
    <property type="entry name" value="MALTOSE_MALTODEXTRIN-BINDING PERIPLASMIC PROTEIN"/>
    <property type="match status" value="1"/>
</dbReference>
<dbReference type="Gene3D" id="3.40.190.10">
    <property type="entry name" value="Periplasmic binding protein-like II"/>
    <property type="match status" value="1"/>
</dbReference>
<dbReference type="InterPro" id="IPR006059">
    <property type="entry name" value="SBP"/>
</dbReference>
<dbReference type="PANTHER" id="PTHR30061">
    <property type="entry name" value="MALTOSE-BINDING PERIPLASMIC PROTEIN"/>
    <property type="match status" value="1"/>
</dbReference>
<keyword evidence="5" id="KW-1185">Reference proteome</keyword>
<evidence type="ECO:0000313" key="4">
    <source>
        <dbReference type="EMBL" id="GAK60324.1"/>
    </source>
</evidence>
<dbReference type="CDD" id="cd14748">
    <property type="entry name" value="PBP2_UgpB"/>
    <property type="match status" value="1"/>
</dbReference>
<dbReference type="AlphaFoldDB" id="A0A081C6W9"/>
<dbReference type="GO" id="GO:0015768">
    <property type="term" value="P:maltose transport"/>
    <property type="evidence" value="ECO:0007669"/>
    <property type="project" value="TreeGrafter"/>
</dbReference>
<evidence type="ECO:0000256" key="2">
    <source>
        <dbReference type="ARBA" id="ARBA00022448"/>
    </source>
</evidence>